<feature type="domain" description="ABC3 transporter permease C-terminal" evidence="8">
    <location>
        <begin position="349"/>
        <end position="460"/>
    </location>
</feature>
<keyword evidence="6 7" id="KW-0472">Membrane</keyword>
<keyword evidence="3" id="KW-1003">Cell membrane</keyword>
<dbReference type="InterPro" id="IPR051447">
    <property type="entry name" value="Lipoprotein-release_system"/>
</dbReference>
<feature type="transmembrane region" description="Helical" evidence="7">
    <location>
        <begin position="62"/>
        <end position="84"/>
    </location>
</feature>
<keyword evidence="4 7" id="KW-0812">Transmembrane</keyword>
<proteinExistence type="inferred from homology"/>
<feature type="transmembrane region" description="Helical" evidence="7">
    <location>
        <begin position="154"/>
        <end position="173"/>
    </location>
</feature>
<evidence type="ECO:0000256" key="2">
    <source>
        <dbReference type="ARBA" id="ARBA00005236"/>
    </source>
</evidence>
<accession>A0A1Q2CS23</accession>
<feature type="transmembrane region" description="Helical" evidence="7">
    <location>
        <begin position="393"/>
        <end position="417"/>
    </location>
</feature>
<dbReference type="Pfam" id="PF02687">
    <property type="entry name" value="FtsX"/>
    <property type="match status" value="1"/>
</dbReference>
<dbReference type="GO" id="GO:0098797">
    <property type="term" value="C:plasma membrane protein complex"/>
    <property type="evidence" value="ECO:0007669"/>
    <property type="project" value="TreeGrafter"/>
</dbReference>
<evidence type="ECO:0000256" key="5">
    <source>
        <dbReference type="ARBA" id="ARBA00022989"/>
    </source>
</evidence>
<dbReference type="RefSeq" id="WP_077687265.1">
    <property type="nucleotide sequence ID" value="NZ_CP019606.1"/>
</dbReference>
<evidence type="ECO:0000256" key="4">
    <source>
        <dbReference type="ARBA" id="ARBA00022692"/>
    </source>
</evidence>
<dbReference type="STRING" id="1332264.BW730_16845"/>
<evidence type="ECO:0000256" key="7">
    <source>
        <dbReference type="SAM" id="Phobius"/>
    </source>
</evidence>
<dbReference type="Proteomes" id="UP000188145">
    <property type="component" value="Chromosome"/>
</dbReference>
<dbReference type="InterPro" id="IPR003838">
    <property type="entry name" value="ABC3_permease_C"/>
</dbReference>
<dbReference type="OrthoDB" id="3734492at2"/>
<gene>
    <name evidence="9" type="ORF">BW730_16845</name>
</gene>
<dbReference type="KEGG" id="tes:BW730_16845"/>
<keyword evidence="10" id="KW-1185">Reference proteome</keyword>
<dbReference type="GO" id="GO:0044874">
    <property type="term" value="P:lipoprotein localization to outer membrane"/>
    <property type="evidence" value="ECO:0007669"/>
    <property type="project" value="TreeGrafter"/>
</dbReference>
<feature type="transmembrane region" description="Helical" evidence="7">
    <location>
        <begin position="240"/>
        <end position="262"/>
    </location>
</feature>
<feature type="transmembrane region" description="Helical" evidence="7">
    <location>
        <begin position="298"/>
        <end position="319"/>
    </location>
</feature>
<evidence type="ECO:0000313" key="9">
    <source>
        <dbReference type="EMBL" id="AQP48914.1"/>
    </source>
</evidence>
<name>A0A1Q2CS23_9ACTN</name>
<evidence type="ECO:0000256" key="6">
    <source>
        <dbReference type="ARBA" id="ARBA00023136"/>
    </source>
</evidence>
<sequence>MWRVYLAELRDSWPAWLGVSLTFIVTNLSFANSSLVLASGWAAVGSGQLALNDSAEFTAAPITNYVFSAIVALVVISGGARMVVDSRRGALARLALAGASPRQVIASVLVQLAAVSLACAVIADVIALVTLDPYLGFLTTGVESGLEIAKPAPVYALGQMLLANLGVVAVALIGGYSQARRAAAVTPVEALRQASGGTEFRMRPVRWVFAILGGLLLIGLFAAIGPIASARTSETVSTLLQLSIVALMVFVVVVSLLAPLLIGPLTQAWTRILPIPDPAWTLTRLNLAARGAQFARSAVPVIFTVGLMFGLLSIFPTIYATSLINEFPGGVVTLDKANLGAVLSLVGPALAIALAGAVGNVFMMSKRRDAELALLGITGATPGQRQRMAVLEALILTVTSTMLGLLAYAVMAGYLALSFSQAGYTPALSVPVSAWLVAVLGTTLVLVAATYLPTLRALGQPEPRVVAAMVGQ</sequence>
<dbReference type="EMBL" id="CP019606">
    <property type="protein sequence ID" value="AQP48914.1"/>
    <property type="molecule type" value="Genomic_DNA"/>
</dbReference>
<feature type="transmembrane region" description="Helical" evidence="7">
    <location>
        <begin position="339"/>
        <end position="362"/>
    </location>
</feature>
<feature type="transmembrane region" description="Helical" evidence="7">
    <location>
        <begin position="207"/>
        <end position="228"/>
    </location>
</feature>
<evidence type="ECO:0000313" key="10">
    <source>
        <dbReference type="Proteomes" id="UP000188145"/>
    </source>
</evidence>
<comment type="similarity">
    <text evidence="2">Belongs to the ABC-4 integral membrane protein family. LolC/E subfamily.</text>
</comment>
<organism evidence="9 10">
    <name type="scientific">Tessaracoccus aquimaris</name>
    <dbReference type="NCBI Taxonomy" id="1332264"/>
    <lineage>
        <taxon>Bacteria</taxon>
        <taxon>Bacillati</taxon>
        <taxon>Actinomycetota</taxon>
        <taxon>Actinomycetes</taxon>
        <taxon>Propionibacteriales</taxon>
        <taxon>Propionibacteriaceae</taxon>
        <taxon>Tessaracoccus</taxon>
    </lineage>
</organism>
<evidence type="ECO:0000256" key="3">
    <source>
        <dbReference type="ARBA" id="ARBA00022475"/>
    </source>
</evidence>
<protein>
    <recommendedName>
        <fullName evidence="8">ABC3 transporter permease C-terminal domain-containing protein</fullName>
    </recommendedName>
</protein>
<evidence type="ECO:0000259" key="8">
    <source>
        <dbReference type="Pfam" id="PF02687"/>
    </source>
</evidence>
<evidence type="ECO:0000256" key="1">
    <source>
        <dbReference type="ARBA" id="ARBA00004651"/>
    </source>
</evidence>
<feature type="transmembrane region" description="Helical" evidence="7">
    <location>
        <begin position="432"/>
        <end position="452"/>
    </location>
</feature>
<dbReference type="PANTHER" id="PTHR30489">
    <property type="entry name" value="LIPOPROTEIN-RELEASING SYSTEM TRANSMEMBRANE PROTEIN LOLE"/>
    <property type="match status" value="1"/>
</dbReference>
<reference evidence="10" key="1">
    <citation type="submission" date="2017-02" db="EMBL/GenBank/DDBJ databases">
        <title>Tessaracoccus aquaemaris sp. nov., isolated from the intestine of a Korean rockfish, Sebastes schlegelii, in a marine aquaculture pond.</title>
        <authorList>
            <person name="Tak E.J."/>
            <person name="Bae J.-W."/>
        </authorList>
    </citation>
    <scope>NUCLEOTIDE SEQUENCE [LARGE SCALE GENOMIC DNA]</scope>
    <source>
        <strain evidence="10">NSG39</strain>
    </source>
</reference>
<comment type="subcellular location">
    <subcellularLocation>
        <location evidence="1">Cell membrane</location>
        <topology evidence="1">Multi-pass membrane protein</topology>
    </subcellularLocation>
</comment>
<dbReference type="AlphaFoldDB" id="A0A1Q2CS23"/>
<feature type="transmembrane region" description="Helical" evidence="7">
    <location>
        <begin position="104"/>
        <end position="129"/>
    </location>
</feature>
<keyword evidence="5 7" id="KW-1133">Transmembrane helix</keyword>
<dbReference type="PANTHER" id="PTHR30489:SF0">
    <property type="entry name" value="LIPOPROTEIN-RELEASING SYSTEM TRANSMEMBRANE PROTEIN LOLE"/>
    <property type="match status" value="1"/>
</dbReference>